<name>A0A2W7RTB8_9BACT</name>
<keyword evidence="3" id="KW-1185">Reference proteome</keyword>
<evidence type="ECO:0000313" key="2">
    <source>
        <dbReference type="EMBL" id="PZX63711.1"/>
    </source>
</evidence>
<sequence>MRKNKLLFFAVVLIMAACHQTKMVQSSDEQKIAAFKSAASFAADNSLPYQQFTPSVQFVSSLQIPSKTNETLIEEQKAFIVSGGLPGMQELKEWAELHTPLEAYNIYEKFIQANANHPYINTYRQYGGWLILSRLKLLSTQNTNEIFAVLQQLVQSQYEGYGLLNYTLQYLRNQHMDEQKLVATAKQIMAYAPTNINLKEKIYVKGSFSGADEMPMKKQVDSLVQRYNRQKIAENEFAYQQIKQLSEGIMN</sequence>
<dbReference type="AlphaFoldDB" id="A0A2W7RTB8"/>
<dbReference type="EMBL" id="QKZV01000003">
    <property type="protein sequence ID" value="PZX63711.1"/>
    <property type="molecule type" value="Genomic_DNA"/>
</dbReference>
<feature type="signal peptide" evidence="1">
    <location>
        <begin position="1"/>
        <end position="19"/>
    </location>
</feature>
<feature type="chain" id="PRO_5015856993" evidence="1">
    <location>
        <begin position="20"/>
        <end position="251"/>
    </location>
</feature>
<organism evidence="2 3">
    <name type="scientific">Hydrotalea sandarakina</name>
    <dbReference type="NCBI Taxonomy" id="1004304"/>
    <lineage>
        <taxon>Bacteria</taxon>
        <taxon>Pseudomonadati</taxon>
        <taxon>Bacteroidota</taxon>
        <taxon>Chitinophagia</taxon>
        <taxon>Chitinophagales</taxon>
        <taxon>Chitinophagaceae</taxon>
        <taxon>Hydrotalea</taxon>
    </lineage>
</organism>
<dbReference type="PROSITE" id="PS51257">
    <property type="entry name" value="PROKAR_LIPOPROTEIN"/>
    <property type="match status" value="1"/>
</dbReference>
<reference evidence="2 3" key="1">
    <citation type="submission" date="2018-06" db="EMBL/GenBank/DDBJ databases">
        <title>Genomic Encyclopedia of Archaeal and Bacterial Type Strains, Phase II (KMG-II): from individual species to whole genera.</title>
        <authorList>
            <person name="Goeker M."/>
        </authorList>
    </citation>
    <scope>NUCLEOTIDE SEQUENCE [LARGE SCALE GENOMIC DNA]</scope>
    <source>
        <strain evidence="2 3">DSM 23241</strain>
    </source>
</reference>
<proteinExistence type="predicted"/>
<accession>A0A2W7RTB8</accession>
<evidence type="ECO:0000313" key="3">
    <source>
        <dbReference type="Proteomes" id="UP000249720"/>
    </source>
</evidence>
<keyword evidence="1" id="KW-0732">Signal</keyword>
<dbReference type="Proteomes" id="UP000249720">
    <property type="component" value="Unassembled WGS sequence"/>
</dbReference>
<gene>
    <name evidence="2" type="ORF">LX80_01369</name>
</gene>
<comment type="caution">
    <text evidence="2">The sequence shown here is derived from an EMBL/GenBank/DDBJ whole genome shotgun (WGS) entry which is preliminary data.</text>
</comment>
<protein>
    <submittedName>
        <fullName evidence="2">Uncharacterized protein</fullName>
    </submittedName>
</protein>
<evidence type="ECO:0000256" key="1">
    <source>
        <dbReference type="SAM" id="SignalP"/>
    </source>
</evidence>
<dbReference type="RefSeq" id="WP_146250406.1">
    <property type="nucleotide sequence ID" value="NZ_QKZV01000003.1"/>
</dbReference>